<dbReference type="AlphaFoldDB" id="E6S999"/>
<dbReference type="STRING" id="710696.Intca_0530"/>
<dbReference type="HOGENOM" id="CLU_1633173_0_0_11"/>
<protein>
    <submittedName>
        <fullName evidence="2">Uncharacterized protein</fullName>
    </submittedName>
</protein>
<evidence type="ECO:0000256" key="1">
    <source>
        <dbReference type="SAM" id="MobiDB-lite"/>
    </source>
</evidence>
<organism evidence="2 3">
    <name type="scientific">Intrasporangium calvum (strain ATCC 23552 / DSM 43043 / JCM 3097 / NBRC 12989 / NCIMB 10167 / NRRL B-3866 / 7 KIP)</name>
    <dbReference type="NCBI Taxonomy" id="710696"/>
    <lineage>
        <taxon>Bacteria</taxon>
        <taxon>Bacillati</taxon>
        <taxon>Actinomycetota</taxon>
        <taxon>Actinomycetes</taxon>
        <taxon>Micrococcales</taxon>
        <taxon>Intrasporangiaceae</taxon>
        <taxon>Intrasporangium</taxon>
    </lineage>
</organism>
<sequence>MSHRKRGGPGHGRGLPASRPPGHSSGSPHPIDGQSAGSSTGPAGDPFSEPVRDPSPSEPPIDAGFLGAAELREHLRRTIEASTQRRPSDVIVTGTVTRAEVETGPLVLTDPDGRTWELVLPPGWAVDVGHGARVTVRGDLVDEPSSTQLGPRLRVRSLSAGD</sequence>
<dbReference type="EMBL" id="CP002343">
    <property type="protein sequence ID" value="ADU47075.1"/>
    <property type="molecule type" value="Genomic_DNA"/>
</dbReference>
<evidence type="ECO:0000313" key="2">
    <source>
        <dbReference type="EMBL" id="ADU47075.1"/>
    </source>
</evidence>
<dbReference type="KEGG" id="ica:Intca_0530"/>
<feature type="compositionally biased region" description="Low complexity" evidence="1">
    <location>
        <begin position="20"/>
        <end position="30"/>
    </location>
</feature>
<accession>E6S999</accession>
<feature type="region of interest" description="Disordered" evidence="1">
    <location>
        <begin position="142"/>
        <end position="162"/>
    </location>
</feature>
<proteinExistence type="predicted"/>
<evidence type="ECO:0000313" key="3">
    <source>
        <dbReference type="Proteomes" id="UP000008914"/>
    </source>
</evidence>
<dbReference type="Proteomes" id="UP000008914">
    <property type="component" value="Chromosome"/>
</dbReference>
<name>E6S999_INTC7</name>
<gene>
    <name evidence="2" type="ordered locus">Intca_0530</name>
</gene>
<feature type="region of interest" description="Disordered" evidence="1">
    <location>
        <begin position="1"/>
        <end position="68"/>
    </location>
</feature>
<reference evidence="2 3" key="1">
    <citation type="journal article" date="2010" name="Stand. Genomic Sci.">
        <title>Complete genome sequence of Intrasporangium calvum type strain (7 KIP).</title>
        <authorList>
            <person name="Del Rio T.G."/>
            <person name="Chertkov O."/>
            <person name="Yasawong M."/>
            <person name="Lucas S."/>
            <person name="Deshpande S."/>
            <person name="Cheng J.F."/>
            <person name="Detter C."/>
            <person name="Tapia R."/>
            <person name="Han C."/>
            <person name="Goodwin L."/>
            <person name="Pitluck S."/>
            <person name="Liolios K."/>
            <person name="Ivanova N."/>
            <person name="Mavromatis K."/>
            <person name="Pati A."/>
            <person name="Chen A."/>
            <person name="Palaniappan K."/>
            <person name="Land M."/>
            <person name="Hauser L."/>
            <person name="Chang Y.J."/>
            <person name="Jeffries C.D."/>
            <person name="Rohde M."/>
            <person name="Pukall R."/>
            <person name="Sikorski J."/>
            <person name="Goker M."/>
            <person name="Woyke T."/>
            <person name="Bristow J."/>
            <person name="Eisen J.A."/>
            <person name="Markowitz V."/>
            <person name="Hugenholtz P."/>
            <person name="Kyrpides N.C."/>
            <person name="Klenk H.P."/>
            <person name="Lapidus A."/>
        </authorList>
    </citation>
    <scope>NUCLEOTIDE SEQUENCE [LARGE SCALE GENOMIC DNA]</scope>
    <source>
        <strain evidence="3">ATCC 23552 / DSM 43043 / JCM 3097 / NBRC 12989 / 7 KIP</strain>
    </source>
</reference>
<keyword evidence="3" id="KW-1185">Reference proteome</keyword>
<dbReference type="eggNOG" id="ENOG5031YWS">
    <property type="taxonomic scope" value="Bacteria"/>
</dbReference>